<name>A0AAV1B1F7_VICFA</name>
<evidence type="ECO:0000313" key="2">
    <source>
        <dbReference type="Proteomes" id="UP001157006"/>
    </source>
</evidence>
<accession>A0AAV1B1F7</accession>
<protein>
    <recommendedName>
        <fullName evidence="3">Coatomer subunit zeta</fullName>
    </recommendedName>
</protein>
<sequence length="216" mass="24348">MKKASLNLDSQSTFFISNTKSFSILVLDSIGQRLLGGKDPLSQSNMLIEKRLKDRPMLGFLDHKNMDKTLNVTLQLIVTTTIANHLSCEDKSILAFSDSSTQPCEMIDLHVSFCRGEDKRIVDIVFFVVLCESIYNDILERSFLTMLDVVAFLVHLMMKFHNDAGQSILVKADMCGALLIYEATLKNSLEFFIALGKMREKVDKVTSVVNLDVQEE</sequence>
<dbReference type="EMBL" id="OX451741">
    <property type="protein sequence ID" value="CAI8616161.1"/>
    <property type="molecule type" value="Genomic_DNA"/>
</dbReference>
<keyword evidence="2" id="KW-1185">Reference proteome</keyword>
<proteinExistence type="predicted"/>
<evidence type="ECO:0008006" key="3">
    <source>
        <dbReference type="Google" id="ProtNLM"/>
    </source>
</evidence>
<reference evidence="1 2" key="1">
    <citation type="submission" date="2023-01" db="EMBL/GenBank/DDBJ databases">
        <authorList>
            <person name="Kreplak J."/>
        </authorList>
    </citation>
    <scope>NUCLEOTIDE SEQUENCE [LARGE SCALE GENOMIC DNA]</scope>
</reference>
<dbReference type="Proteomes" id="UP001157006">
    <property type="component" value="Chromosome 6"/>
</dbReference>
<organism evidence="1 2">
    <name type="scientific">Vicia faba</name>
    <name type="common">Broad bean</name>
    <name type="synonym">Faba vulgaris</name>
    <dbReference type="NCBI Taxonomy" id="3906"/>
    <lineage>
        <taxon>Eukaryota</taxon>
        <taxon>Viridiplantae</taxon>
        <taxon>Streptophyta</taxon>
        <taxon>Embryophyta</taxon>
        <taxon>Tracheophyta</taxon>
        <taxon>Spermatophyta</taxon>
        <taxon>Magnoliopsida</taxon>
        <taxon>eudicotyledons</taxon>
        <taxon>Gunneridae</taxon>
        <taxon>Pentapetalae</taxon>
        <taxon>rosids</taxon>
        <taxon>fabids</taxon>
        <taxon>Fabales</taxon>
        <taxon>Fabaceae</taxon>
        <taxon>Papilionoideae</taxon>
        <taxon>50 kb inversion clade</taxon>
        <taxon>NPAAA clade</taxon>
        <taxon>Hologalegina</taxon>
        <taxon>IRL clade</taxon>
        <taxon>Fabeae</taxon>
        <taxon>Vicia</taxon>
    </lineage>
</organism>
<dbReference type="AlphaFoldDB" id="A0AAV1B1F7"/>
<evidence type="ECO:0000313" key="1">
    <source>
        <dbReference type="EMBL" id="CAI8616161.1"/>
    </source>
</evidence>
<gene>
    <name evidence="1" type="ORF">VFH_VI015960</name>
</gene>